<dbReference type="PANTHER" id="PTHR21063:SF4">
    <property type="entry name" value="CD48 ANTIGEN-RELATED"/>
    <property type="match status" value="1"/>
</dbReference>
<evidence type="ECO:0000313" key="5">
    <source>
        <dbReference type="Proteomes" id="UP000694701"/>
    </source>
</evidence>
<dbReference type="SUPFAM" id="SSF48726">
    <property type="entry name" value="Immunoglobulin"/>
    <property type="match status" value="3"/>
</dbReference>
<dbReference type="PANTHER" id="PTHR21063">
    <property type="entry name" value="LFA-3"/>
    <property type="match status" value="1"/>
</dbReference>
<dbReference type="InterPro" id="IPR013106">
    <property type="entry name" value="Ig_V-set"/>
</dbReference>
<dbReference type="SMART" id="SM00409">
    <property type="entry name" value="IG"/>
    <property type="match status" value="3"/>
</dbReference>
<dbReference type="Gene3D" id="2.60.40.10">
    <property type="entry name" value="Immunoglobulins"/>
    <property type="match status" value="3"/>
</dbReference>
<feature type="region of interest" description="Disordered" evidence="1">
    <location>
        <begin position="407"/>
        <end position="430"/>
    </location>
</feature>
<dbReference type="Pfam" id="PF07686">
    <property type="entry name" value="V-set"/>
    <property type="match status" value="1"/>
</dbReference>
<keyword evidence="2" id="KW-1133">Transmembrane helix</keyword>
<name>A0A8C2BR44_CYPCA</name>
<feature type="domain" description="Immunoglobulin" evidence="3">
    <location>
        <begin position="1"/>
        <end position="112"/>
    </location>
</feature>
<evidence type="ECO:0000256" key="2">
    <source>
        <dbReference type="SAM" id="Phobius"/>
    </source>
</evidence>
<feature type="domain" description="Immunoglobulin" evidence="3">
    <location>
        <begin position="232"/>
        <end position="338"/>
    </location>
</feature>
<dbReference type="InterPro" id="IPR036179">
    <property type="entry name" value="Ig-like_dom_sf"/>
</dbReference>
<dbReference type="Proteomes" id="UP000694701">
    <property type="component" value="Unplaced"/>
</dbReference>
<keyword evidence="2" id="KW-0812">Transmembrane</keyword>
<organism evidence="4 5">
    <name type="scientific">Cyprinus carpio</name>
    <name type="common">Common carp</name>
    <dbReference type="NCBI Taxonomy" id="7962"/>
    <lineage>
        <taxon>Eukaryota</taxon>
        <taxon>Metazoa</taxon>
        <taxon>Chordata</taxon>
        <taxon>Craniata</taxon>
        <taxon>Vertebrata</taxon>
        <taxon>Euteleostomi</taxon>
        <taxon>Actinopterygii</taxon>
        <taxon>Neopterygii</taxon>
        <taxon>Teleostei</taxon>
        <taxon>Ostariophysi</taxon>
        <taxon>Cypriniformes</taxon>
        <taxon>Cyprinidae</taxon>
        <taxon>Cyprininae</taxon>
        <taxon>Cyprinus</taxon>
    </lineage>
</organism>
<proteinExistence type="predicted"/>
<feature type="domain" description="Immunoglobulin" evidence="3">
    <location>
        <begin position="120"/>
        <end position="222"/>
    </location>
</feature>
<evidence type="ECO:0000313" key="4">
    <source>
        <dbReference type="Ensembl" id="ENSCCRP00020000007.1"/>
    </source>
</evidence>
<protein>
    <recommendedName>
        <fullName evidence="3">Immunoglobulin domain-containing protein</fullName>
    </recommendedName>
</protein>
<keyword evidence="2" id="KW-0472">Membrane</keyword>
<dbReference type="AlphaFoldDB" id="A0A8C2BR44"/>
<accession>A0A8C2BR44</accession>
<feature type="transmembrane region" description="Helical" evidence="2">
    <location>
        <begin position="348"/>
        <end position="374"/>
    </location>
</feature>
<dbReference type="InterPro" id="IPR003599">
    <property type="entry name" value="Ig_sub"/>
</dbReference>
<evidence type="ECO:0000256" key="1">
    <source>
        <dbReference type="SAM" id="MobiDB-lite"/>
    </source>
</evidence>
<evidence type="ECO:0000259" key="3">
    <source>
        <dbReference type="SMART" id="SM00409"/>
    </source>
</evidence>
<sequence length="430" mass="48050">MFVMKGDSVTLHNNVETDQQEKIIWYFYSQVDQDQWSFRTRIAEISGNLSFICTDVQCNNGTERFKNRLKLDHQTGSLTITSIRDEHEGIYILKSISISGTTFQKDITVRLLVDMLCVKEVSVSVKEGDYVTLHTDVKMNQQENITWLFKSIRIAKMTRNLSFICTDVQCNEGTERFRDRLKLDHQTGSLAIRDIRTTDSGFYDLQFDKPCGNGKLFFIDVLGVSAAERDEMKIKSVKEGESVTLDPGEININNLMTWYFNDTLIAEITGDQNKICTDVQCEDTDERFRGRLEVNNQTGSLTITNIDTTDSGLYKLQISSRSSSFSISSFKSFGVIVTAVPDSGLSSAAVAGICAAAVAAVLLLLVAAVAAVIYHHNHQAKRNDIRKQSNDQVKGVEVLSPNQNETLLMDTTNGSNPKQTATEIPSETPM</sequence>
<dbReference type="Ensembl" id="ENSCCRT00020000009.1">
    <property type="protein sequence ID" value="ENSCCRP00020000007.1"/>
    <property type="gene ID" value="ENSCCRG00020000007.1"/>
</dbReference>
<dbReference type="InterPro" id="IPR013783">
    <property type="entry name" value="Ig-like_fold"/>
</dbReference>
<reference evidence="4" key="1">
    <citation type="submission" date="2025-08" db="UniProtKB">
        <authorList>
            <consortium name="Ensembl"/>
        </authorList>
    </citation>
    <scope>IDENTIFICATION</scope>
</reference>